<keyword evidence="2" id="KW-0539">Nucleus</keyword>
<dbReference type="InterPro" id="IPR050568">
    <property type="entry name" value="Transcr_DNA_Rep_Reg"/>
</dbReference>
<dbReference type="InterPro" id="IPR009072">
    <property type="entry name" value="Histone-fold"/>
</dbReference>
<feature type="domain" description="Transcription factor CBF/NF-Y/archaeal histone" evidence="4">
    <location>
        <begin position="5"/>
        <end position="53"/>
    </location>
</feature>
<evidence type="ECO:0000259" key="4">
    <source>
        <dbReference type="Pfam" id="PF00808"/>
    </source>
</evidence>
<evidence type="ECO:0000313" key="5">
    <source>
        <dbReference type="EMBL" id="JAS34665.1"/>
    </source>
</evidence>
<gene>
    <name evidence="5" type="ORF">g.2693</name>
</gene>
<name>A0A1B6E9U2_9HEMI</name>
<dbReference type="PANTHER" id="PTHR10252:SF54">
    <property type="entry name" value="CHROMATIN ACCESSIBILITY COMPLEX PROTEIN 1"/>
    <property type="match status" value="1"/>
</dbReference>
<organism evidence="5">
    <name type="scientific">Clastoptera arizonana</name>
    <name type="common">Arizona spittle bug</name>
    <dbReference type="NCBI Taxonomy" id="38151"/>
    <lineage>
        <taxon>Eukaryota</taxon>
        <taxon>Metazoa</taxon>
        <taxon>Ecdysozoa</taxon>
        <taxon>Arthropoda</taxon>
        <taxon>Hexapoda</taxon>
        <taxon>Insecta</taxon>
        <taxon>Pterygota</taxon>
        <taxon>Neoptera</taxon>
        <taxon>Paraneoptera</taxon>
        <taxon>Hemiptera</taxon>
        <taxon>Auchenorrhyncha</taxon>
        <taxon>Cercopoidea</taxon>
        <taxon>Clastopteridae</taxon>
        <taxon>Clastoptera</taxon>
    </lineage>
</organism>
<sequence>MEKQQIPRMKILKVMKNLDKEREISDCAVQAVARATELFVCYLTKKAGEVASGKKISQATITQVIENDQGFEFLRGRIPQKVGGGRNPKRIRETSRPQSDNCIQSGLAQPKAKRPKAGGKKVEQSLAQQGEGCSAETSPEELVETVENTEEAPHEVAATCVNEQQESKCNIS</sequence>
<evidence type="ECO:0000256" key="3">
    <source>
        <dbReference type="SAM" id="MobiDB-lite"/>
    </source>
</evidence>
<evidence type="ECO:0000256" key="2">
    <source>
        <dbReference type="ARBA" id="ARBA00023242"/>
    </source>
</evidence>
<feature type="compositionally biased region" description="Polar residues" evidence="3">
    <location>
        <begin position="96"/>
        <end position="107"/>
    </location>
</feature>
<dbReference type="InterPro" id="IPR003958">
    <property type="entry name" value="CBFA_NFYB_domain"/>
</dbReference>
<dbReference type="Gene3D" id="1.10.20.10">
    <property type="entry name" value="Histone, subunit A"/>
    <property type="match status" value="1"/>
</dbReference>
<proteinExistence type="predicted"/>
<dbReference type="AlphaFoldDB" id="A0A1B6E9U2"/>
<comment type="subcellular location">
    <subcellularLocation>
        <location evidence="1">Nucleus</location>
    </subcellularLocation>
</comment>
<accession>A0A1B6E9U2</accession>
<dbReference type="GO" id="GO:0008623">
    <property type="term" value="C:CHRAC"/>
    <property type="evidence" value="ECO:0007669"/>
    <property type="project" value="TreeGrafter"/>
</dbReference>
<feature type="region of interest" description="Disordered" evidence="3">
    <location>
        <begin position="78"/>
        <end position="153"/>
    </location>
</feature>
<dbReference type="EMBL" id="GEDC01002633">
    <property type="protein sequence ID" value="JAS34665.1"/>
    <property type="molecule type" value="Transcribed_RNA"/>
</dbReference>
<feature type="compositionally biased region" description="Acidic residues" evidence="3">
    <location>
        <begin position="138"/>
        <end position="150"/>
    </location>
</feature>
<dbReference type="PANTHER" id="PTHR10252">
    <property type="entry name" value="HISTONE-LIKE TRANSCRIPTION FACTOR CCAAT-RELATED"/>
    <property type="match status" value="1"/>
</dbReference>
<dbReference type="GO" id="GO:0006261">
    <property type="term" value="P:DNA-templated DNA replication"/>
    <property type="evidence" value="ECO:0007669"/>
    <property type="project" value="TreeGrafter"/>
</dbReference>
<dbReference type="GO" id="GO:0046982">
    <property type="term" value="F:protein heterodimerization activity"/>
    <property type="evidence" value="ECO:0007669"/>
    <property type="project" value="InterPro"/>
</dbReference>
<evidence type="ECO:0000256" key="1">
    <source>
        <dbReference type="ARBA" id="ARBA00004123"/>
    </source>
</evidence>
<dbReference type="Pfam" id="PF00808">
    <property type="entry name" value="CBFD_NFYB_HMF"/>
    <property type="match status" value="1"/>
</dbReference>
<reference evidence="5" key="1">
    <citation type="submission" date="2015-12" db="EMBL/GenBank/DDBJ databases">
        <title>De novo transcriptome assembly of four potential Pierce s Disease insect vectors from Arizona vineyards.</title>
        <authorList>
            <person name="Tassone E.E."/>
        </authorList>
    </citation>
    <scope>NUCLEOTIDE SEQUENCE</scope>
</reference>
<protein>
    <recommendedName>
        <fullName evidence="4">Transcription factor CBF/NF-Y/archaeal histone domain-containing protein</fullName>
    </recommendedName>
</protein>
<dbReference type="SUPFAM" id="SSF47113">
    <property type="entry name" value="Histone-fold"/>
    <property type="match status" value="1"/>
</dbReference>